<accession>A0AB39KY06</accession>
<feature type="transmembrane region" description="Helical" evidence="6">
    <location>
        <begin position="55"/>
        <end position="75"/>
    </location>
</feature>
<keyword evidence="3 6" id="KW-0812">Transmembrane</keyword>
<feature type="transmembrane region" description="Helical" evidence="6">
    <location>
        <begin position="87"/>
        <end position="105"/>
    </location>
</feature>
<sequence>MSAALNPVERRLRDKIFWRLIAPLTFLIFMSSLDRSNIAIAALEMNQEIGLSPEMYGRGAGLFFFLGYIALQYPHTALLRRIHARRWVAGSVIVWGAVATLMAFIRTPEHFYVLRFLLGIAEGGFAPGAAYLAALWMPRRFRASAISGTMLAIPISQVIGAPLSGWLMTSDLHLFSLSGWRFMVFVEGLVTIACGVAAYYVFIDRLEAARWLNDEEKALVVTEAASDQAERSGPAGRLLFLRSGSFWAACAIWFCLLAGAQGLIFWMAQVVRQVAGAPPCRSA</sequence>
<dbReference type="GO" id="GO:0022857">
    <property type="term" value="F:transmembrane transporter activity"/>
    <property type="evidence" value="ECO:0007669"/>
    <property type="project" value="InterPro"/>
</dbReference>
<reference evidence="8" key="1">
    <citation type="submission" date="2024-06" db="EMBL/GenBank/DDBJ databases">
        <title>Caulobacter inopinatus, sp. nov.</title>
        <authorList>
            <person name="Donachie S.P."/>
        </authorList>
    </citation>
    <scope>NUCLEOTIDE SEQUENCE</scope>
    <source>
        <strain evidence="8">73W</strain>
    </source>
</reference>
<evidence type="ECO:0000256" key="5">
    <source>
        <dbReference type="ARBA" id="ARBA00023136"/>
    </source>
</evidence>
<feature type="transmembrane region" description="Helical" evidence="6">
    <location>
        <begin position="180"/>
        <end position="202"/>
    </location>
</feature>
<feature type="transmembrane region" description="Helical" evidence="6">
    <location>
        <begin position="246"/>
        <end position="268"/>
    </location>
</feature>
<dbReference type="AlphaFoldDB" id="A0AB39KY06"/>
<feature type="transmembrane region" description="Helical" evidence="6">
    <location>
        <begin position="111"/>
        <end position="136"/>
    </location>
</feature>
<gene>
    <name evidence="8" type="ORF">ABOZ73_06965</name>
</gene>
<organism evidence="8">
    <name type="scientific">Caulobacter sp. 73W</name>
    <dbReference type="NCBI Taxonomy" id="3161137"/>
    <lineage>
        <taxon>Bacteria</taxon>
        <taxon>Pseudomonadati</taxon>
        <taxon>Pseudomonadota</taxon>
        <taxon>Alphaproteobacteria</taxon>
        <taxon>Caulobacterales</taxon>
        <taxon>Caulobacteraceae</taxon>
        <taxon>Caulobacter</taxon>
    </lineage>
</organism>
<feature type="transmembrane region" description="Helical" evidence="6">
    <location>
        <begin position="20"/>
        <end position="43"/>
    </location>
</feature>
<evidence type="ECO:0000256" key="3">
    <source>
        <dbReference type="ARBA" id="ARBA00022692"/>
    </source>
</evidence>
<dbReference type="RefSeq" id="WP_369061842.1">
    <property type="nucleotide sequence ID" value="NZ_CP158375.1"/>
</dbReference>
<dbReference type="InterPro" id="IPR011701">
    <property type="entry name" value="MFS"/>
</dbReference>
<dbReference type="PANTHER" id="PTHR43791:SF36">
    <property type="entry name" value="TRANSPORTER, PUTATIVE (AFU_ORTHOLOGUE AFUA_6G08340)-RELATED"/>
    <property type="match status" value="1"/>
</dbReference>
<dbReference type="GO" id="GO:0016020">
    <property type="term" value="C:membrane"/>
    <property type="evidence" value="ECO:0007669"/>
    <property type="project" value="UniProtKB-SubCell"/>
</dbReference>
<feature type="transmembrane region" description="Helical" evidence="6">
    <location>
        <begin position="148"/>
        <end position="168"/>
    </location>
</feature>
<dbReference type="InterPro" id="IPR020846">
    <property type="entry name" value="MFS_dom"/>
</dbReference>
<name>A0AB39KY06_9CAUL</name>
<evidence type="ECO:0000256" key="6">
    <source>
        <dbReference type="SAM" id="Phobius"/>
    </source>
</evidence>
<comment type="subcellular location">
    <subcellularLocation>
        <location evidence="1">Membrane</location>
        <topology evidence="1">Multi-pass membrane protein</topology>
    </subcellularLocation>
</comment>
<dbReference type="PROSITE" id="PS50850">
    <property type="entry name" value="MFS"/>
    <property type="match status" value="1"/>
</dbReference>
<feature type="domain" description="Major facilitator superfamily (MFS) profile" evidence="7">
    <location>
        <begin position="20"/>
        <end position="283"/>
    </location>
</feature>
<evidence type="ECO:0000256" key="2">
    <source>
        <dbReference type="ARBA" id="ARBA00022448"/>
    </source>
</evidence>
<dbReference type="EMBL" id="CP158375">
    <property type="protein sequence ID" value="XDO98149.1"/>
    <property type="molecule type" value="Genomic_DNA"/>
</dbReference>
<protein>
    <submittedName>
        <fullName evidence="8">MFS transporter</fullName>
    </submittedName>
</protein>
<dbReference type="Pfam" id="PF07690">
    <property type="entry name" value="MFS_1"/>
    <property type="match status" value="1"/>
</dbReference>
<dbReference type="InterPro" id="IPR036259">
    <property type="entry name" value="MFS_trans_sf"/>
</dbReference>
<evidence type="ECO:0000259" key="7">
    <source>
        <dbReference type="PROSITE" id="PS50850"/>
    </source>
</evidence>
<evidence type="ECO:0000313" key="8">
    <source>
        <dbReference type="EMBL" id="XDO98149.1"/>
    </source>
</evidence>
<evidence type="ECO:0000256" key="1">
    <source>
        <dbReference type="ARBA" id="ARBA00004141"/>
    </source>
</evidence>
<dbReference type="PANTHER" id="PTHR43791">
    <property type="entry name" value="PERMEASE-RELATED"/>
    <property type="match status" value="1"/>
</dbReference>
<dbReference type="Gene3D" id="1.20.1250.20">
    <property type="entry name" value="MFS general substrate transporter like domains"/>
    <property type="match status" value="1"/>
</dbReference>
<proteinExistence type="predicted"/>
<keyword evidence="4 6" id="KW-1133">Transmembrane helix</keyword>
<dbReference type="SUPFAM" id="SSF103473">
    <property type="entry name" value="MFS general substrate transporter"/>
    <property type="match status" value="1"/>
</dbReference>
<keyword evidence="2" id="KW-0813">Transport</keyword>
<evidence type="ECO:0000256" key="4">
    <source>
        <dbReference type="ARBA" id="ARBA00022989"/>
    </source>
</evidence>
<keyword evidence="5 6" id="KW-0472">Membrane</keyword>